<evidence type="ECO:0000313" key="3">
    <source>
        <dbReference type="Proteomes" id="UP001500466"/>
    </source>
</evidence>
<dbReference type="EMBL" id="BAABHS010000005">
    <property type="protein sequence ID" value="GAA4957006.1"/>
    <property type="molecule type" value="Genomic_DNA"/>
</dbReference>
<evidence type="ECO:0000256" key="1">
    <source>
        <dbReference type="SAM" id="MobiDB-lite"/>
    </source>
</evidence>
<reference evidence="3" key="1">
    <citation type="journal article" date="2019" name="Int. J. Syst. Evol. Microbiol.">
        <title>The Global Catalogue of Microorganisms (GCM) 10K type strain sequencing project: providing services to taxonomists for standard genome sequencing and annotation.</title>
        <authorList>
            <consortium name="The Broad Institute Genomics Platform"/>
            <consortium name="The Broad Institute Genome Sequencing Center for Infectious Disease"/>
            <person name="Wu L."/>
            <person name="Ma J."/>
        </authorList>
    </citation>
    <scope>NUCLEOTIDE SEQUENCE [LARGE SCALE GENOMIC DNA]</scope>
    <source>
        <strain evidence="3">JCM 17986</strain>
    </source>
</reference>
<protein>
    <submittedName>
        <fullName evidence="2">Uncharacterized protein</fullName>
    </submittedName>
</protein>
<gene>
    <name evidence="2" type="ORF">GCM10023205_19170</name>
</gene>
<dbReference type="RefSeq" id="WP_345674912.1">
    <property type="nucleotide sequence ID" value="NZ_BAABHS010000005.1"/>
</dbReference>
<feature type="region of interest" description="Disordered" evidence="1">
    <location>
        <begin position="1"/>
        <end position="22"/>
    </location>
</feature>
<comment type="caution">
    <text evidence="2">The sequence shown here is derived from an EMBL/GenBank/DDBJ whole genome shotgun (WGS) entry which is preliminary data.</text>
</comment>
<accession>A0ABP9GYS9</accession>
<organism evidence="2 3">
    <name type="scientific">Yinghuangia aomiensis</name>
    <dbReference type="NCBI Taxonomy" id="676205"/>
    <lineage>
        <taxon>Bacteria</taxon>
        <taxon>Bacillati</taxon>
        <taxon>Actinomycetota</taxon>
        <taxon>Actinomycetes</taxon>
        <taxon>Kitasatosporales</taxon>
        <taxon>Streptomycetaceae</taxon>
        <taxon>Yinghuangia</taxon>
    </lineage>
</organism>
<sequence>MAESTKDTEIAALPRQVREPEPEREILRRAAYFAGPPINDADRRRMAAGVHTAGSSPVPRLAEPLAKARLGEQVPKMLGGLEREQQDR</sequence>
<feature type="region of interest" description="Disordered" evidence="1">
    <location>
        <begin position="68"/>
        <end position="88"/>
    </location>
</feature>
<dbReference type="Proteomes" id="UP001500466">
    <property type="component" value="Unassembled WGS sequence"/>
</dbReference>
<keyword evidence="3" id="KW-1185">Reference proteome</keyword>
<proteinExistence type="predicted"/>
<evidence type="ECO:0000313" key="2">
    <source>
        <dbReference type="EMBL" id="GAA4957006.1"/>
    </source>
</evidence>
<name>A0ABP9GYS9_9ACTN</name>